<evidence type="ECO:0000313" key="2">
    <source>
        <dbReference type="EMBL" id="ELR23544.1"/>
    </source>
</evidence>
<dbReference type="AlphaFoldDB" id="L8HDE7"/>
<reference evidence="2 3" key="1">
    <citation type="journal article" date="2013" name="Genome Biol.">
        <title>Genome of Acanthamoeba castellanii highlights extensive lateral gene transfer and early evolution of tyrosine kinase signaling.</title>
        <authorList>
            <person name="Clarke M."/>
            <person name="Lohan A.J."/>
            <person name="Liu B."/>
            <person name="Lagkouvardos I."/>
            <person name="Roy S."/>
            <person name="Zafar N."/>
            <person name="Bertelli C."/>
            <person name="Schilde C."/>
            <person name="Kianianmomeni A."/>
            <person name="Burglin T.R."/>
            <person name="Frech C."/>
            <person name="Turcotte B."/>
            <person name="Kopec K.O."/>
            <person name="Synnott J.M."/>
            <person name="Choo C."/>
            <person name="Paponov I."/>
            <person name="Finkler A."/>
            <person name="Soon Heng Tan C."/>
            <person name="Hutchins A.P."/>
            <person name="Weinmeier T."/>
            <person name="Rattei T."/>
            <person name="Chu J.S."/>
            <person name="Gimenez G."/>
            <person name="Irimia M."/>
            <person name="Rigden D.J."/>
            <person name="Fitzpatrick D.A."/>
            <person name="Lorenzo-Morales J."/>
            <person name="Bateman A."/>
            <person name="Chiu C.H."/>
            <person name="Tang P."/>
            <person name="Hegemann P."/>
            <person name="Fromm H."/>
            <person name="Raoult D."/>
            <person name="Greub G."/>
            <person name="Miranda-Saavedra D."/>
            <person name="Chen N."/>
            <person name="Nash P."/>
            <person name="Ginger M.L."/>
            <person name="Horn M."/>
            <person name="Schaap P."/>
            <person name="Caler L."/>
            <person name="Loftus B."/>
        </authorList>
    </citation>
    <scope>NUCLEOTIDE SEQUENCE [LARGE SCALE GENOMIC DNA]</scope>
    <source>
        <strain evidence="2 3">Neff</strain>
    </source>
</reference>
<evidence type="ECO:0000313" key="3">
    <source>
        <dbReference type="Proteomes" id="UP000011083"/>
    </source>
</evidence>
<dbReference type="GO" id="GO:0019005">
    <property type="term" value="C:SCF ubiquitin ligase complex"/>
    <property type="evidence" value="ECO:0007669"/>
    <property type="project" value="TreeGrafter"/>
</dbReference>
<dbReference type="PANTHER" id="PTHR13318">
    <property type="entry name" value="PARTNER OF PAIRED, ISOFORM B-RELATED"/>
    <property type="match status" value="1"/>
</dbReference>
<proteinExistence type="predicted"/>
<dbReference type="VEuPathDB" id="AmoebaDB:ACA1_071660"/>
<accession>L8HDE7</accession>
<dbReference type="KEGG" id="acan:ACA1_071660"/>
<protein>
    <submittedName>
        <fullName evidence="2">Leucine rich repeat domain containing protein</fullName>
    </submittedName>
</protein>
<dbReference type="SUPFAM" id="SSF88697">
    <property type="entry name" value="PUA domain-like"/>
    <property type="match status" value="1"/>
</dbReference>
<dbReference type="Pfam" id="PF25372">
    <property type="entry name" value="DUF7885"/>
    <property type="match status" value="1"/>
</dbReference>
<dbReference type="SMART" id="SM00367">
    <property type="entry name" value="LRR_CC"/>
    <property type="match status" value="16"/>
</dbReference>
<dbReference type="Gene3D" id="2.30.130.30">
    <property type="entry name" value="Hypothetical protein"/>
    <property type="match status" value="1"/>
</dbReference>
<dbReference type="SUPFAM" id="SSF52047">
    <property type="entry name" value="RNI-like"/>
    <property type="match status" value="3"/>
</dbReference>
<dbReference type="InterPro" id="IPR007374">
    <property type="entry name" value="ASCH_domain"/>
</dbReference>
<dbReference type="InterPro" id="IPR015947">
    <property type="entry name" value="PUA-like_sf"/>
</dbReference>
<dbReference type="EMBL" id="KB007857">
    <property type="protein sequence ID" value="ELR23544.1"/>
    <property type="molecule type" value="Genomic_DNA"/>
</dbReference>
<dbReference type="RefSeq" id="XP_004353072.1">
    <property type="nucleotide sequence ID" value="XM_004353020.1"/>
</dbReference>
<dbReference type="Pfam" id="PF04266">
    <property type="entry name" value="ASCH"/>
    <property type="match status" value="1"/>
</dbReference>
<dbReference type="OrthoDB" id="18114at2759"/>
<dbReference type="Gene3D" id="3.80.10.10">
    <property type="entry name" value="Ribonuclease Inhibitor"/>
    <property type="match status" value="3"/>
</dbReference>
<dbReference type="InterPro" id="IPR006553">
    <property type="entry name" value="Leu-rich_rpt_Cys-con_subtyp"/>
</dbReference>
<dbReference type="SMART" id="SM01022">
    <property type="entry name" value="ASCH"/>
    <property type="match status" value="1"/>
</dbReference>
<evidence type="ECO:0000259" key="1">
    <source>
        <dbReference type="SMART" id="SM01022"/>
    </source>
</evidence>
<dbReference type="CDD" id="cd06552">
    <property type="entry name" value="ASCH_yqfb_like"/>
    <property type="match status" value="1"/>
</dbReference>
<name>L8HDE7_ACACF</name>
<dbReference type="GO" id="GO:0031146">
    <property type="term" value="P:SCF-dependent proteasomal ubiquitin-dependent protein catabolic process"/>
    <property type="evidence" value="ECO:0007669"/>
    <property type="project" value="TreeGrafter"/>
</dbReference>
<dbReference type="InterPro" id="IPR057207">
    <property type="entry name" value="FBXL15_LRR"/>
</dbReference>
<dbReference type="GeneID" id="14924525"/>
<dbReference type="STRING" id="1257118.L8HDE7"/>
<dbReference type="Proteomes" id="UP000011083">
    <property type="component" value="Unassembled WGS sequence"/>
</dbReference>
<keyword evidence="3" id="KW-1185">Reference proteome</keyword>
<organism evidence="2 3">
    <name type="scientific">Acanthamoeba castellanii (strain ATCC 30010 / Neff)</name>
    <dbReference type="NCBI Taxonomy" id="1257118"/>
    <lineage>
        <taxon>Eukaryota</taxon>
        <taxon>Amoebozoa</taxon>
        <taxon>Discosea</taxon>
        <taxon>Longamoebia</taxon>
        <taxon>Centramoebida</taxon>
        <taxon>Acanthamoebidae</taxon>
        <taxon>Acanthamoeba</taxon>
    </lineage>
</organism>
<gene>
    <name evidence="2" type="ORF">ACA1_071660</name>
</gene>
<sequence>MRGYRLCIAPSAVGDTPEDESVMQLACPHTDDAAPLLAQLQIDFPSVPRHVRPVIGLREAFYPLVESGKKTTTIRYFPGHIHCPSAPVLPLQLNPSQEIVGSLRIKALEVKPYAAITEADARRDGFSGREELAAILRDIYGDVQPHELISIYEFELLPARPRDSLTLVKGLLPLKDLCVDAVMTDMMSHLRLNSSSSSSSSALSVSLGSTLPQPIAESLLATAISRKVLSDDNVGHFLDPEMRQLSLAGGENLTRRTLARILATPCLHLTHLSLSRCVNMTSKDLIAFFTELSDKMADGAGLPLTSLDITRCPRVNDQVVATVAKCCPNLRYDRPGRGLGLVYVDRSKIDLTRCTNVSDAAIVSLAQACNDLQELIVFACPKERGLVQITNASIFGVLPEHCTALRALSLSRCRLTDTAASGGLARLLARAPELEELGLGRCKRIADSALAAIAAASCASTLQFLDLTSCSASDQTLRMIGASCRRLRTLYLSNCPVVTNETVQAFARSCREMRALYLSSCSLVTDIGVLEIAYHCKELNVLNLSGCVRVTNLSLCEVARQCPSLNTLYLANCELVTGKVIHALQEHCQGMKLLELSGCNPLIATFGEESLSAMHNLQALDVSRSTHVRDSNLGHIARLSCLTYLTFSDTNISDEGVMHLANGFLPRLEWLILSNCLKVTNMRCVHHLLDNLPVLAKLFLSGCANLGLPGSSDEGPEIRTTALPTLQYLFVSSCPQFPDEMAVSLVRRMPNLSSVVFAQSTSIQDATLRCLAQTCTDIRDLDLSMCSMGDEALLEVLMRCGKNLIDLKVSHCKQLSSATFTQALRILQHLETLAVPGCPNFDAPVLRQVPELCPSLSKIVLGREGISNRTKAEVMEQHPGLEIV</sequence>
<feature type="domain" description="ASCH" evidence="1">
    <location>
        <begin position="55"/>
        <end position="158"/>
    </location>
</feature>
<dbReference type="InterPro" id="IPR032675">
    <property type="entry name" value="LRR_dom_sf"/>
</dbReference>